<keyword evidence="9" id="KW-1185">Reference proteome</keyword>
<feature type="domain" description="FAD-binding" evidence="7">
    <location>
        <begin position="2"/>
        <end position="364"/>
    </location>
</feature>
<evidence type="ECO:0000256" key="4">
    <source>
        <dbReference type="ARBA" id="ARBA00022827"/>
    </source>
</evidence>
<accession>A0A2N3MZ53</accession>
<dbReference type="PRINTS" id="PR00420">
    <property type="entry name" value="RNGMNOXGNASE"/>
</dbReference>
<evidence type="ECO:0000259" key="7">
    <source>
        <dbReference type="Pfam" id="PF01494"/>
    </source>
</evidence>
<keyword evidence="6" id="KW-0503">Monooxygenase</keyword>
<evidence type="ECO:0000313" key="8">
    <source>
        <dbReference type="EMBL" id="PKS05449.1"/>
    </source>
</evidence>
<dbReference type="InterPro" id="IPR050562">
    <property type="entry name" value="FAD_mOase_fung"/>
</dbReference>
<dbReference type="AlphaFoldDB" id="A0A2N3MZ53"/>
<keyword evidence="3" id="KW-0285">Flavoprotein</keyword>
<comment type="caution">
    <text evidence="8">The sequence shown here is derived from an EMBL/GenBank/DDBJ whole genome shotgun (WGS) entry which is preliminary data.</text>
</comment>
<evidence type="ECO:0000256" key="6">
    <source>
        <dbReference type="ARBA" id="ARBA00023033"/>
    </source>
</evidence>
<dbReference type="InterPro" id="IPR002938">
    <property type="entry name" value="FAD-bd"/>
</dbReference>
<dbReference type="PANTHER" id="PTHR47356">
    <property type="entry name" value="FAD-DEPENDENT MONOOXYGENASE ASQG-RELATED"/>
    <property type="match status" value="1"/>
</dbReference>
<proteinExistence type="inferred from homology"/>
<sequence length="435" mass="48425">MRVIIIGAGPTGLVLAHALIKAGIDDFVLLERREQVVDESGAGLGLWPQGVRILDQLGNGMFEEAEQIVPKMKRSVRLGNEGDLVLSTDLFAHIEENHGHAFWLFERVRLLQLLYSHLPHASDRVLTGKSVESLSETETSVTVRCQDGSEYTGDILIGADGVHSITRTFLFHDTPDRRTELAKGLTASFRGIFACGPLVPGLVPGEMIERNKGAVSSQLLTTKDSVVWFFYQRMDNTTTKRSYYSDSDMEKLAEEFKDFSVVEDGSVRLGDLWKSRKRATMADLEEGIMEKWFRGRVVLVGDAVHKMLSNLALGGNTAIESVVSLVNKLHALDKSESPLSTKNLEAAFTAYQRERQPRAKYAIRMSGLLLRYSWLLARILTLIGKFSSLENDRMVADKIFAGIPRPGLVLDFAPESHPRAGKIPWDLKTVKPTEN</sequence>
<evidence type="ECO:0000256" key="5">
    <source>
        <dbReference type="ARBA" id="ARBA00023002"/>
    </source>
</evidence>
<dbReference type="VEuPathDB" id="FungiDB:jhhlp_008825"/>
<comment type="cofactor">
    <cofactor evidence="1">
        <name>FAD</name>
        <dbReference type="ChEBI" id="CHEBI:57692"/>
    </cofactor>
</comment>
<comment type="similarity">
    <text evidence="2">Belongs to the paxM FAD-dependent monooxygenase family.</text>
</comment>
<dbReference type="STRING" id="41688.A0A2N3MZ53"/>
<protein>
    <recommendedName>
        <fullName evidence="7">FAD-binding domain-containing protein</fullName>
    </recommendedName>
</protein>
<dbReference type="OrthoDB" id="2431938at2759"/>
<keyword evidence="5" id="KW-0560">Oxidoreductase</keyword>
<organism evidence="8 9">
    <name type="scientific">Lomentospora prolificans</name>
    <dbReference type="NCBI Taxonomy" id="41688"/>
    <lineage>
        <taxon>Eukaryota</taxon>
        <taxon>Fungi</taxon>
        <taxon>Dikarya</taxon>
        <taxon>Ascomycota</taxon>
        <taxon>Pezizomycotina</taxon>
        <taxon>Sordariomycetes</taxon>
        <taxon>Hypocreomycetidae</taxon>
        <taxon>Microascales</taxon>
        <taxon>Microascaceae</taxon>
        <taxon>Lomentospora</taxon>
    </lineage>
</organism>
<dbReference type="GO" id="GO:0071949">
    <property type="term" value="F:FAD binding"/>
    <property type="evidence" value="ECO:0007669"/>
    <property type="project" value="InterPro"/>
</dbReference>
<dbReference type="GO" id="GO:0004497">
    <property type="term" value="F:monooxygenase activity"/>
    <property type="evidence" value="ECO:0007669"/>
    <property type="project" value="UniProtKB-KW"/>
</dbReference>
<evidence type="ECO:0000256" key="1">
    <source>
        <dbReference type="ARBA" id="ARBA00001974"/>
    </source>
</evidence>
<dbReference type="Pfam" id="PF01494">
    <property type="entry name" value="FAD_binding_3"/>
    <property type="match status" value="1"/>
</dbReference>
<evidence type="ECO:0000256" key="3">
    <source>
        <dbReference type="ARBA" id="ARBA00022630"/>
    </source>
</evidence>
<name>A0A2N3MZ53_9PEZI</name>
<evidence type="ECO:0000256" key="2">
    <source>
        <dbReference type="ARBA" id="ARBA00007992"/>
    </source>
</evidence>
<dbReference type="PANTHER" id="PTHR47356:SF2">
    <property type="entry name" value="FAD-BINDING DOMAIN-CONTAINING PROTEIN-RELATED"/>
    <property type="match status" value="1"/>
</dbReference>
<evidence type="ECO:0000313" key="9">
    <source>
        <dbReference type="Proteomes" id="UP000233524"/>
    </source>
</evidence>
<dbReference type="EMBL" id="NLAX01001623">
    <property type="protein sequence ID" value="PKS05449.1"/>
    <property type="molecule type" value="Genomic_DNA"/>
</dbReference>
<keyword evidence="4" id="KW-0274">FAD</keyword>
<dbReference type="Gene3D" id="3.50.50.60">
    <property type="entry name" value="FAD/NAD(P)-binding domain"/>
    <property type="match status" value="1"/>
</dbReference>
<dbReference type="InParanoid" id="A0A2N3MZ53"/>
<dbReference type="InterPro" id="IPR036188">
    <property type="entry name" value="FAD/NAD-bd_sf"/>
</dbReference>
<dbReference type="Proteomes" id="UP000233524">
    <property type="component" value="Unassembled WGS sequence"/>
</dbReference>
<gene>
    <name evidence="8" type="ORF">jhhlp_008825</name>
</gene>
<reference evidence="8 9" key="1">
    <citation type="journal article" date="2017" name="G3 (Bethesda)">
        <title>First Draft Genome Sequence of the Pathogenic Fungus Lomentospora prolificans (Formerly Scedosporium prolificans).</title>
        <authorList>
            <person name="Luo R."/>
            <person name="Zimin A."/>
            <person name="Workman R."/>
            <person name="Fan Y."/>
            <person name="Pertea G."/>
            <person name="Grossman N."/>
            <person name="Wear M.P."/>
            <person name="Jia B."/>
            <person name="Miller H."/>
            <person name="Casadevall A."/>
            <person name="Timp W."/>
            <person name="Zhang S.X."/>
            <person name="Salzberg S.L."/>
        </authorList>
    </citation>
    <scope>NUCLEOTIDE SEQUENCE [LARGE SCALE GENOMIC DNA]</scope>
    <source>
        <strain evidence="8 9">JHH-5317</strain>
    </source>
</reference>
<dbReference type="SUPFAM" id="SSF51905">
    <property type="entry name" value="FAD/NAD(P)-binding domain"/>
    <property type="match status" value="1"/>
</dbReference>